<protein>
    <submittedName>
        <fullName evidence="1">Uncharacterized protein</fullName>
    </submittedName>
</protein>
<organism evidence="1 2">
    <name type="scientific">Phaseolus angularis</name>
    <name type="common">Azuki bean</name>
    <name type="synonym">Vigna angularis</name>
    <dbReference type="NCBI Taxonomy" id="3914"/>
    <lineage>
        <taxon>Eukaryota</taxon>
        <taxon>Viridiplantae</taxon>
        <taxon>Streptophyta</taxon>
        <taxon>Embryophyta</taxon>
        <taxon>Tracheophyta</taxon>
        <taxon>Spermatophyta</taxon>
        <taxon>Magnoliopsida</taxon>
        <taxon>eudicotyledons</taxon>
        <taxon>Gunneridae</taxon>
        <taxon>Pentapetalae</taxon>
        <taxon>rosids</taxon>
        <taxon>fabids</taxon>
        <taxon>Fabales</taxon>
        <taxon>Fabaceae</taxon>
        <taxon>Papilionoideae</taxon>
        <taxon>50 kb inversion clade</taxon>
        <taxon>NPAAA clade</taxon>
        <taxon>indigoferoid/millettioid clade</taxon>
        <taxon>Phaseoleae</taxon>
        <taxon>Vigna</taxon>
    </lineage>
</organism>
<name>A0A0L9U781_PHAAN</name>
<dbReference type="Proteomes" id="UP000053144">
    <property type="component" value="Chromosome 3"/>
</dbReference>
<reference evidence="2" key="1">
    <citation type="journal article" date="2015" name="Proc. Natl. Acad. Sci. U.S.A.">
        <title>Genome sequencing of adzuki bean (Vigna angularis) provides insight into high starch and low fat accumulation and domestication.</title>
        <authorList>
            <person name="Yang K."/>
            <person name="Tian Z."/>
            <person name="Chen C."/>
            <person name="Luo L."/>
            <person name="Zhao B."/>
            <person name="Wang Z."/>
            <person name="Yu L."/>
            <person name="Li Y."/>
            <person name="Sun Y."/>
            <person name="Li W."/>
            <person name="Chen Y."/>
            <person name="Li Y."/>
            <person name="Zhang Y."/>
            <person name="Ai D."/>
            <person name="Zhao J."/>
            <person name="Shang C."/>
            <person name="Ma Y."/>
            <person name="Wu B."/>
            <person name="Wang M."/>
            <person name="Gao L."/>
            <person name="Sun D."/>
            <person name="Zhang P."/>
            <person name="Guo F."/>
            <person name="Wang W."/>
            <person name="Li Y."/>
            <person name="Wang J."/>
            <person name="Varshney R.K."/>
            <person name="Wang J."/>
            <person name="Ling H.Q."/>
            <person name="Wan P."/>
        </authorList>
    </citation>
    <scope>NUCLEOTIDE SEQUENCE</scope>
    <source>
        <strain evidence="2">cv. Jingnong 6</strain>
    </source>
</reference>
<evidence type="ECO:0000313" key="1">
    <source>
        <dbReference type="EMBL" id="KOM38616.1"/>
    </source>
</evidence>
<gene>
    <name evidence="1" type="ORF">LR48_Vigan03g199800</name>
</gene>
<dbReference type="AlphaFoldDB" id="A0A0L9U781"/>
<accession>A0A0L9U781</accession>
<evidence type="ECO:0000313" key="2">
    <source>
        <dbReference type="Proteomes" id="UP000053144"/>
    </source>
</evidence>
<dbReference type="OMA" id="CHRANSF"/>
<proteinExistence type="predicted"/>
<dbReference type="Gramene" id="KOM38616">
    <property type="protein sequence ID" value="KOM38616"/>
    <property type="gene ID" value="LR48_Vigan03g199800"/>
</dbReference>
<dbReference type="EMBL" id="CM003373">
    <property type="protein sequence ID" value="KOM38616.1"/>
    <property type="molecule type" value="Genomic_DNA"/>
</dbReference>
<dbReference type="STRING" id="3914.A0A0L9U781"/>
<sequence length="204" mass="23461">MSLNGCVTSVHGYAISVEVRDSTDADIQLMRDRANSFKDLATSFDRELENFFNFATSSFSVPAMRSPPPREIEFVKSLCPKLSEIRRAYSSPDLSKRVLEKWSSRSRIRINLSVIEKSIVLAEEDGIMDFEKRGRRLSFSEEWKNEGEGESNDWEPIRALKIRLKEFEKHDSSLEAFKKVNSWKKSSLAWSVLLPLLVIYLVSC</sequence>